<evidence type="ECO:0000256" key="4">
    <source>
        <dbReference type="ARBA" id="ARBA00023002"/>
    </source>
</evidence>
<feature type="domain" description="FAD-binding" evidence="7">
    <location>
        <begin position="21"/>
        <end position="200"/>
    </location>
</feature>
<dbReference type="OrthoDB" id="655030at2759"/>
<feature type="compositionally biased region" description="Basic and acidic residues" evidence="5">
    <location>
        <begin position="478"/>
        <end position="493"/>
    </location>
</feature>
<keyword evidence="4" id="KW-0560">Oxidoreductase</keyword>
<proteinExistence type="inferred from homology"/>
<keyword evidence="2" id="KW-0285">Flavoprotein</keyword>
<protein>
    <recommendedName>
        <fullName evidence="7">FAD-binding domain-containing protein</fullName>
    </recommendedName>
</protein>
<evidence type="ECO:0000256" key="2">
    <source>
        <dbReference type="ARBA" id="ARBA00022630"/>
    </source>
</evidence>
<dbReference type="AlphaFoldDB" id="A0A9P6RK96"/>
<evidence type="ECO:0000313" key="9">
    <source>
        <dbReference type="Proteomes" id="UP000823405"/>
    </source>
</evidence>
<dbReference type="GO" id="GO:0071949">
    <property type="term" value="F:FAD binding"/>
    <property type="evidence" value="ECO:0007669"/>
    <property type="project" value="InterPro"/>
</dbReference>
<evidence type="ECO:0000259" key="7">
    <source>
        <dbReference type="Pfam" id="PF01494"/>
    </source>
</evidence>
<dbReference type="Proteomes" id="UP000823405">
    <property type="component" value="Unassembled WGS sequence"/>
</dbReference>
<evidence type="ECO:0000256" key="6">
    <source>
        <dbReference type="SAM" id="Phobius"/>
    </source>
</evidence>
<keyword evidence="6" id="KW-0472">Membrane</keyword>
<evidence type="ECO:0000313" key="8">
    <source>
        <dbReference type="EMBL" id="KAG0320906.1"/>
    </source>
</evidence>
<comment type="similarity">
    <text evidence="1">Belongs to the paxM FAD-dependent monooxygenase family.</text>
</comment>
<evidence type="ECO:0000256" key="5">
    <source>
        <dbReference type="SAM" id="MobiDB-lite"/>
    </source>
</evidence>
<keyword evidence="6" id="KW-1133">Transmembrane helix</keyword>
<dbReference type="PANTHER" id="PTHR47356">
    <property type="entry name" value="FAD-DEPENDENT MONOOXYGENASE ASQG-RELATED"/>
    <property type="match status" value="1"/>
</dbReference>
<accession>A0A9P6RK96</accession>
<dbReference type="GO" id="GO:0004497">
    <property type="term" value="F:monooxygenase activity"/>
    <property type="evidence" value="ECO:0007669"/>
    <property type="project" value="InterPro"/>
</dbReference>
<dbReference type="EMBL" id="JAAAIN010000084">
    <property type="protein sequence ID" value="KAG0320906.1"/>
    <property type="molecule type" value="Genomic_DNA"/>
</dbReference>
<dbReference type="PRINTS" id="PR00420">
    <property type="entry name" value="RNGMNOXGNASE"/>
</dbReference>
<feature type="region of interest" description="Disordered" evidence="5">
    <location>
        <begin position="478"/>
        <end position="511"/>
    </location>
</feature>
<name>A0A9P6RK96_9FUNG</name>
<dbReference type="Pfam" id="PF01494">
    <property type="entry name" value="FAD_binding_3"/>
    <property type="match status" value="1"/>
</dbReference>
<keyword evidence="3" id="KW-0274">FAD</keyword>
<keyword evidence="6" id="KW-0812">Transmembrane</keyword>
<dbReference type="Gene3D" id="3.50.50.60">
    <property type="entry name" value="FAD/NAD(P)-binding domain"/>
    <property type="match status" value="1"/>
</dbReference>
<dbReference type="InterPro" id="IPR036188">
    <property type="entry name" value="FAD/NAD-bd_sf"/>
</dbReference>
<comment type="caution">
    <text evidence="8">The sequence shown here is derived from an EMBL/GenBank/DDBJ whole genome shotgun (WGS) entry which is preliminary data.</text>
</comment>
<gene>
    <name evidence="8" type="ORF">BGZ97_012569</name>
</gene>
<dbReference type="InterPro" id="IPR050562">
    <property type="entry name" value="FAD_mOase_fung"/>
</dbReference>
<organism evidence="8 9">
    <name type="scientific">Linnemannia gamsii</name>
    <dbReference type="NCBI Taxonomy" id="64522"/>
    <lineage>
        <taxon>Eukaryota</taxon>
        <taxon>Fungi</taxon>
        <taxon>Fungi incertae sedis</taxon>
        <taxon>Mucoromycota</taxon>
        <taxon>Mortierellomycotina</taxon>
        <taxon>Mortierellomycetes</taxon>
        <taxon>Mortierellales</taxon>
        <taxon>Mortierellaceae</taxon>
        <taxon>Linnemannia</taxon>
    </lineage>
</organism>
<dbReference type="SUPFAM" id="SSF51905">
    <property type="entry name" value="FAD/NAD(P)-binding domain"/>
    <property type="match status" value="1"/>
</dbReference>
<dbReference type="PANTHER" id="PTHR47356:SF2">
    <property type="entry name" value="FAD-BINDING DOMAIN-CONTAINING PROTEIN-RELATED"/>
    <property type="match status" value="1"/>
</dbReference>
<evidence type="ECO:0000256" key="1">
    <source>
        <dbReference type="ARBA" id="ARBA00007992"/>
    </source>
</evidence>
<keyword evidence="9" id="KW-1185">Reference proteome</keyword>
<sequence length="511" mass="57253">MEINPAFQNIKRPNLAPKIPTVIIVGAGIAGLTLGMILERSKIPYAIYERTPRVKPLGSAMFFNATTAKLFKQCGIYDEMMSIAKLTPSINIANENREIEYTLDFSKAADMFGCSGYIVARPKLYELLLRQVPSEKIFFGKKILALQQGGNGALIRCSDGSCTEGDIIVGADGAYSAIRQNLYAQLKKEKKLPASDDVDLPFSTVCLVGQTRPLDHGIFPNLALEPCQFFRILGDNKPYSWTCFTTKQSTVCWMVIQYLDDESRQENDPFRNSEWGPEAANVMCDKVRNFPIISGSESPLTIGDLIDWTPRELISKVLLEEKVFDTWYNCRTVLIGDGQLTDPGVYTQSSTPFNPAGGSGANSAIHDAVALANRLQALPDQPSVKDIEKSFRLYKKERMPWVIESYNSSLIFKTMLEKNLKGKLMRYFSKNMPAWVARRMMIRMSIYQPQIYFLPLIEHHGSVPTARQQSLEDALKAEEKARKQAEKEAERVAKASKMVPATVDSDGHIFP</sequence>
<reference evidence="8" key="1">
    <citation type="journal article" date="2020" name="Fungal Divers.">
        <title>Resolving the Mortierellaceae phylogeny through synthesis of multi-gene phylogenetics and phylogenomics.</title>
        <authorList>
            <person name="Vandepol N."/>
            <person name="Liber J."/>
            <person name="Desiro A."/>
            <person name="Na H."/>
            <person name="Kennedy M."/>
            <person name="Barry K."/>
            <person name="Grigoriev I.V."/>
            <person name="Miller A.N."/>
            <person name="O'Donnell K."/>
            <person name="Stajich J.E."/>
            <person name="Bonito G."/>
        </authorList>
    </citation>
    <scope>NUCLEOTIDE SEQUENCE</scope>
    <source>
        <strain evidence="8">NVP60</strain>
    </source>
</reference>
<feature type="transmembrane region" description="Helical" evidence="6">
    <location>
        <begin position="19"/>
        <end position="38"/>
    </location>
</feature>
<evidence type="ECO:0000256" key="3">
    <source>
        <dbReference type="ARBA" id="ARBA00022827"/>
    </source>
</evidence>
<dbReference type="InterPro" id="IPR002938">
    <property type="entry name" value="FAD-bd"/>
</dbReference>